<organism evidence="1 2">
    <name type="scientific">Flavobacterium piscis</name>
    <dbReference type="NCBI Taxonomy" id="1114874"/>
    <lineage>
        <taxon>Bacteria</taxon>
        <taxon>Pseudomonadati</taxon>
        <taxon>Bacteroidota</taxon>
        <taxon>Flavobacteriia</taxon>
        <taxon>Flavobacteriales</taxon>
        <taxon>Flavobacteriaceae</taxon>
        <taxon>Flavobacterium</taxon>
    </lineage>
</organism>
<comment type="caution">
    <text evidence="1">The sequence shown here is derived from an EMBL/GenBank/DDBJ whole genome shotgun (WGS) entry which is preliminary data.</text>
</comment>
<evidence type="ECO:0000313" key="2">
    <source>
        <dbReference type="Proteomes" id="UP001269081"/>
    </source>
</evidence>
<dbReference type="EMBL" id="JAVDWQ010000012">
    <property type="protein sequence ID" value="MDR7211483.1"/>
    <property type="molecule type" value="Genomic_DNA"/>
</dbReference>
<dbReference type="InterPro" id="IPR017483">
    <property type="entry name" value="CHP03034"/>
</dbReference>
<accession>A0ABU1YBF8</accession>
<protein>
    <recommendedName>
        <fullName evidence="3">DUF3289 family protein</fullName>
    </recommendedName>
</protein>
<evidence type="ECO:0000313" key="1">
    <source>
        <dbReference type="EMBL" id="MDR7211483.1"/>
    </source>
</evidence>
<evidence type="ECO:0008006" key="3">
    <source>
        <dbReference type="Google" id="ProtNLM"/>
    </source>
</evidence>
<dbReference type="Proteomes" id="UP001269081">
    <property type="component" value="Unassembled WGS sequence"/>
</dbReference>
<name>A0ABU1YBF8_9FLAO</name>
<dbReference type="RefSeq" id="WP_310282836.1">
    <property type="nucleotide sequence ID" value="NZ_JAVDWQ010000012.1"/>
</dbReference>
<gene>
    <name evidence="1" type="ORF">J2W48_003437</name>
</gene>
<proteinExistence type="predicted"/>
<dbReference type="Pfam" id="PF11692">
    <property type="entry name" value="DUF3289"/>
    <property type="match status" value="1"/>
</dbReference>
<keyword evidence="2" id="KW-1185">Reference proteome</keyword>
<reference evidence="1 2" key="1">
    <citation type="submission" date="2023-07" db="EMBL/GenBank/DDBJ databases">
        <title>Sorghum-associated microbial communities from plants grown in Nebraska, USA.</title>
        <authorList>
            <person name="Schachtman D."/>
        </authorList>
    </citation>
    <scope>NUCLEOTIDE SEQUENCE [LARGE SCALE GENOMIC DNA]</scope>
    <source>
        <strain evidence="1 2">4129</strain>
    </source>
</reference>
<sequence>MVPEIIINDVWAYQVYITDYKKKENTFKMNLEYIYWDHFGLDYPDIQKFDKDIFYSWFVLQHFKGYKPFYTKIDIVGELKGEF</sequence>